<feature type="signal peptide" evidence="8">
    <location>
        <begin position="1"/>
        <end position="23"/>
    </location>
</feature>
<dbReference type="SUPFAM" id="SSF53850">
    <property type="entry name" value="Periplasmic binding protein-like II"/>
    <property type="match status" value="1"/>
</dbReference>
<dbReference type="PANTHER" id="PTHR43649">
    <property type="entry name" value="ARABINOSE-BINDING PROTEIN-RELATED"/>
    <property type="match status" value="1"/>
</dbReference>
<dbReference type="Gene3D" id="3.40.190.10">
    <property type="entry name" value="Periplasmic binding protein-like II"/>
    <property type="match status" value="1"/>
</dbReference>
<feature type="chain" id="PRO_5023054224" evidence="8">
    <location>
        <begin position="24"/>
        <end position="436"/>
    </location>
</feature>
<evidence type="ECO:0000313" key="9">
    <source>
        <dbReference type="EMBL" id="TXJ43956.1"/>
    </source>
</evidence>
<dbReference type="InterPro" id="IPR050490">
    <property type="entry name" value="Bact_solute-bd_prot1"/>
</dbReference>
<proteinExistence type="inferred from homology"/>
<dbReference type="InterPro" id="IPR006059">
    <property type="entry name" value="SBP"/>
</dbReference>
<name>A0A5C8F1L1_BRAPL</name>
<dbReference type="GO" id="GO:0042597">
    <property type="term" value="C:periplasmic space"/>
    <property type="evidence" value="ECO:0007669"/>
    <property type="project" value="UniProtKB-SubCell"/>
</dbReference>
<accession>A0A5C8F1L1</accession>
<keyword evidence="4 8" id="KW-0732">Signal</keyword>
<keyword evidence="7" id="KW-0449">Lipoprotein</keyword>
<dbReference type="EMBL" id="SAXY01000025">
    <property type="protein sequence ID" value="TXJ43956.1"/>
    <property type="molecule type" value="Genomic_DNA"/>
</dbReference>
<evidence type="ECO:0000256" key="4">
    <source>
        <dbReference type="ARBA" id="ARBA00022729"/>
    </source>
</evidence>
<dbReference type="Proteomes" id="UP000323176">
    <property type="component" value="Unassembled WGS sequence"/>
</dbReference>
<comment type="similarity">
    <text evidence="2">Belongs to the bacterial solute-binding protein 1 family.</text>
</comment>
<keyword evidence="3" id="KW-1003">Cell membrane</keyword>
<comment type="subcellular location">
    <subcellularLocation>
        <location evidence="1">Periplasm</location>
    </subcellularLocation>
</comment>
<evidence type="ECO:0000256" key="5">
    <source>
        <dbReference type="ARBA" id="ARBA00023136"/>
    </source>
</evidence>
<evidence type="ECO:0000313" key="10">
    <source>
        <dbReference type="Proteomes" id="UP000323176"/>
    </source>
</evidence>
<keyword evidence="6" id="KW-0564">Palmitate</keyword>
<gene>
    <name evidence="9" type="ORF">EPJ72_03720</name>
</gene>
<evidence type="ECO:0000256" key="2">
    <source>
        <dbReference type="ARBA" id="ARBA00008520"/>
    </source>
</evidence>
<sequence length="436" mass="49213">MLKKIFILVIITAMMLISCNNKTETASSTELPVIDENTETELEVWGWNVAARALTEMADIFMQKYPKIKVTVQEFGGVQAYEKYGVVLASGKEIPDIMQIESDYVQTYTETYPQRFMDLKNYIDIEGKVDPSKLSTSYDSERRLVSIPWDSGPVVMFYREDMFKEAGIDPNSIVTYDDFIKAGKQLQEKFPNVKMTGFPYSRDDNLWRCLLVQNEVYFLNAQGEITISSDKAIESISMLKRFIDEGIAMNTVNWDSSIMANKNGDIASYIIGGWWGGTIKDQMPEMKGKWKIMPMPAYTAGGVRASSLGGSDLTITATDPVKQAAAIEFVKQTLLNVDNQIIMYEKYGLFPSYLPAYDDPRFLKSDDYFGDEYNSILANVTKEIPQVIYTTKDYAEIRSVSMSTYEEVLNNNADIKQALESAANQISSSTGRKIAK</sequence>
<dbReference type="PROSITE" id="PS51257">
    <property type="entry name" value="PROKAR_LIPOPROTEIN"/>
    <property type="match status" value="1"/>
</dbReference>
<keyword evidence="5" id="KW-0472">Membrane</keyword>
<dbReference type="PANTHER" id="PTHR43649:SF33">
    <property type="entry name" value="POLYGALACTURONAN_RHAMNOGALACTURONAN-BINDING PROTEIN YTCQ"/>
    <property type="match status" value="1"/>
</dbReference>
<dbReference type="AlphaFoldDB" id="A0A5C8F1L1"/>
<evidence type="ECO:0000256" key="8">
    <source>
        <dbReference type="SAM" id="SignalP"/>
    </source>
</evidence>
<comment type="caution">
    <text evidence="9">The sequence shown here is derived from an EMBL/GenBank/DDBJ whole genome shotgun (WGS) entry which is preliminary data.</text>
</comment>
<protein>
    <submittedName>
        <fullName evidence="9">Extracellular solute-binding protein</fullName>
    </submittedName>
</protein>
<dbReference type="Pfam" id="PF13416">
    <property type="entry name" value="SBP_bac_8"/>
    <property type="match status" value="1"/>
</dbReference>
<dbReference type="OrthoDB" id="9764112at2"/>
<evidence type="ECO:0000256" key="1">
    <source>
        <dbReference type="ARBA" id="ARBA00004418"/>
    </source>
</evidence>
<evidence type="ECO:0000256" key="3">
    <source>
        <dbReference type="ARBA" id="ARBA00022475"/>
    </source>
</evidence>
<organism evidence="9 10">
    <name type="scientific">Brachyspira pilosicoli</name>
    <name type="common">Serpulina pilosicoli</name>
    <dbReference type="NCBI Taxonomy" id="52584"/>
    <lineage>
        <taxon>Bacteria</taxon>
        <taxon>Pseudomonadati</taxon>
        <taxon>Spirochaetota</taxon>
        <taxon>Spirochaetia</taxon>
        <taxon>Brachyspirales</taxon>
        <taxon>Brachyspiraceae</taxon>
        <taxon>Brachyspira</taxon>
    </lineage>
</organism>
<reference evidence="9 10" key="1">
    <citation type="journal article" date="1992" name="Lakartidningen">
        <title>[Penicillin V and not amoxicillin is the first choice preparation in acute otitis].</title>
        <authorList>
            <person name="Kamme C."/>
            <person name="Lundgren K."/>
            <person name="Prellner K."/>
        </authorList>
    </citation>
    <scope>NUCLEOTIDE SEQUENCE [LARGE SCALE GENOMIC DNA]</scope>
    <source>
        <strain evidence="9 10">PC5538III-hc</strain>
    </source>
</reference>
<evidence type="ECO:0000256" key="6">
    <source>
        <dbReference type="ARBA" id="ARBA00023139"/>
    </source>
</evidence>
<evidence type="ECO:0000256" key="7">
    <source>
        <dbReference type="ARBA" id="ARBA00023288"/>
    </source>
</evidence>